<sequence length="74" mass="8396">MENDYKEVSAIKITYKVMVYVKSMATVDCKALQNVKVKAPNTGTPPPVNTCKDNEKDRKKLKNKEPIRKVNSPE</sequence>
<evidence type="ECO:0000256" key="1">
    <source>
        <dbReference type="SAM" id="MobiDB-lite"/>
    </source>
</evidence>
<dbReference type="AlphaFoldDB" id="A0A9N9IPZ0"/>
<keyword evidence="3" id="KW-1185">Reference proteome</keyword>
<proteinExistence type="predicted"/>
<evidence type="ECO:0000313" key="2">
    <source>
        <dbReference type="EMBL" id="CAG8745191.1"/>
    </source>
</evidence>
<protein>
    <submittedName>
        <fullName evidence="2">17280_t:CDS:1</fullName>
    </submittedName>
</protein>
<feature type="region of interest" description="Disordered" evidence="1">
    <location>
        <begin position="37"/>
        <end position="74"/>
    </location>
</feature>
<comment type="caution">
    <text evidence="2">The sequence shown here is derived from an EMBL/GenBank/DDBJ whole genome shotgun (WGS) entry which is preliminary data.</text>
</comment>
<accession>A0A9N9IPZ0</accession>
<feature type="non-terminal residue" evidence="2">
    <location>
        <position position="74"/>
    </location>
</feature>
<dbReference type="EMBL" id="CAJVPQ010016272">
    <property type="protein sequence ID" value="CAG8745191.1"/>
    <property type="molecule type" value="Genomic_DNA"/>
</dbReference>
<evidence type="ECO:0000313" key="3">
    <source>
        <dbReference type="Proteomes" id="UP000789570"/>
    </source>
</evidence>
<feature type="compositionally biased region" description="Basic and acidic residues" evidence="1">
    <location>
        <begin position="52"/>
        <end position="68"/>
    </location>
</feature>
<organism evidence="2 3">
    <name type="scientific">Funneliformis caledonium</name>
    <dbReference type="NCBI Taxonomy" id="1117310"/>
    <lineage>
        <taxon>Eukaryota</taxon>
        <taxon>Fungi</taxon>
        <taxon>Fungi incertae sedis</taxon>
        <taxon>Mucoromycota</taxon>
        <taxon>Glomeromycotina</taxon>
        <taxon>Glomeromycetes</taxon>
        <taxon>Glomerales</taxon>
        <taxon>Glomeraceae</taxon>
        <taxon>Funneliformis</taxon>
    </lineage>
</organism>
<name>A0A9N9IPZ0_9GLOM</name>
<gene>
    <name evidence="2" type="ORF">FCALED_LOCUS15908</name>
</gene>
<dbReference type="Proteomes" id="UP000789570">
    <property type="component" value="Unassembled WGS sequence"/>
</dbReference>
<reference evidence="2" key="1">
    <citation type="submission" date="2021-06" db="EMBL/GenBank/DDBJ databases">
        <authorList>
            <person name="Kallberg Y."/>
            <person name="Tangrot J."/>
            <person name="Rosling A."/>
        </authorList>
    </citation>
    <scope>NUCLEOTIDE SEQUENCE</scope>
    <source>
        <strain evidence="2">UK204</strain>
    </source>
</reference>